<feature type="compositionally biased region" description="Low complexity" evidence="1">
    <location>
        <begin position="15"/>
        <end position="25"/>
    </location>
</feature>
<name>A0AAV9IUV2_CYACA</name>
<evidence type="ECO:0000256" key="1">
    <source>
        <dbReference type="SAM" id="MobiDB-lite"/>
    </source>
</evidence>
<gene>
    <name evidence="2" type="ORF">CDCA_CDCA07G2137</name>
</gene>
<organism evidence="2 3">
    <name type="scientific">Cyanidium caldarium</name>
    <name type="common">Red alga</name>
    <dbReference type="NCBI Taxonomy" id="2771"/>
    <lineage>
        <taxon>Eukaryota</taxon>
        <taxon>Rhodophyta</taxon>
        <taxon>Bangiophyceae</taxon>
        <taxon>Cyanidiales</taxon>
        <taxon>Cyanidiaceae</taxon>
        <taxon>Cyanidium</taxon>
    </lineage>
</organism>
<dbReference type="AlphaFoldDB" id="A0AAV9IUV2"/>
<keyword evidence="3" id="KW-1185">Reference proteome</keyword>
<feature type="region of interest" description="Disordered" evidence="1">
    <location>
        <begin position="1"/>
        <end position="65"/>
    </location>
</feature>
<evidence type="ECO:0000313" key="3">
    <source>
        <dbReference type="Proteomes" id="UP001301350"/>
    </source>
</evidence>
<evidence type="ECO:0000313" key="2">
    <source>
        <dbReference type="EMBL" id="KAK4536112.1"/>
    </source>
</evidence>
<dbReference type="Proteomes" id="UP001301350">
    <property type="component" value="Unassembled WGS sequence"/>
</dbReference>
<reference evidence="2 3" key="1">
    <citation type="submission" date="2022-07" db="EMBL/GenBank/DDBJ databases">
        <title>Genome-wide signatures of adaptation to extreme environments.</title>
        <authorList>
            <person name="Cho C.H."/>
            <person name="Yoon H.S."/>
        </authorList>
    </citation>
    <scope>NUCLEOTIDE SEQUENCE [LARGE SCALE GENOMIC DNA]</scope>
    <source>
        <strain evidence="2 3">DBV 063 E5</strain>
    </source>
</reference>
<comment type="caution">
    <text evidence="2">The sequence shown here is derived from an EMBL/GenBank/DDBJ whole genome shotgun (WGS) entry which is preliminary data.</text>
</comment>
<sequence length="208" mass="21552">MRKKAQVRLSPVGEAGAASADASRAITLRSGRTAPEKRGNSGCAGRPSVGTRPPASRRGDRVCEGRRGAASLGASGVRWCGIALRRLGGFGCCGRQSCLFFSLFPHALGKAMSRSRGRLSATASIPWKRASPPPDSAEDESLESGVALSKRLRLSECSPDVEGSSAAGGEDNGLGVPSLDAALASPYAAVNRLLAQMHGERLARRNAP</sequence>
<protein>
    <submittedName>
        <fullName evidence="2">Uncharacterized protein</fullName>
    </submittedName>
</protein>
<proteinExistence type="predicted"/>
<feature type="region of interest" description="Disordered" evidence="1">
    <location>
        <begin position="124"/>
        <end position="143"/>
    </location>
</feature>
<accession>A0AAV9IUV2</accession>
<dbReference type="EMBL" id="JANCYW010000007">
    <property type="protein sequence ID" value="KAK4536112.1"/>
    <property type="molecule type" value="Genomic_DNA"/>
</dbReference>